<organism evidence="2 3">
    <name type="scientific">Paracidovorax wautersii</name>
    <dbReference type="NCBI Taxonomy" id="1177982"/>
    <lineage>
        <taxon>Bacteria</taxon>
        <taxon>Pseudomonadati</taxon>
        <taxon>Pseudomonadota</taxon>
        <taxon>Betaproteobacteria</taxon>
        <taxon>Burkholderiales</taxon>
        <taxon>Comamonadaceae</taxon>
        <taxon>Paracidovorax</taxon>
    </lineage>
</organism>
<dbReference type="CDD" id="cd08369">
    <property type="entry name" value="FMT_core"/>
    <property type="match status" value="1"/>
</dbReference>
<dbReference type="GO" id="GO:0004479">
    <property type="term" value="F:methionyl-tRNA formyltransferase activity"/>
    <property type="evidence" value="ECO:0007669"/>
    <property type="project" value="TreeGrafter"/>
</dbReference>
<feature type="domain" description="Formyl transferase N-terminal" evidence="1">
    <location>
        <begin position="61"/>
        <end position="159"/>
    </location>
</feature>
<sequence length="215" mass="23690">MRVCIAGKNRIAVDSLRFISKNHPSNEFLAIANRTDQGHDGSQPSFKKAAAQLGIELIELDALAQSHVDLFISLEFDRIIKAEHIEGCRAYNIHFSLLPRYRGVYTSAWPILNGESHSGVSLHEIDSGIDTGPIVDQAHFALSTDETAESLYEKYQTQGILLLQKNLPTLLDGTAIGKPQGEGATYFSKASIDYGNLNIDCNVTAEELSRQLRAF</sequence>
<dbReference type="PANTHER" id="PTHR11138">
    <property type="entry name" value="METHIONYL-TRNA FORMYLTRANSFERASE"/>
    <property type="match status" value="1"/>
</dbReference>
<evidence type="ECO:0000313" key="2">
    <source>
        <dbReference type="EMBL" id="SFE98974.1"/>
    </source>
</evidence>
<dbReference type="Gene3D" id="3.40.50.12230">
    <property type="match status" value="1"/>
</dbReference>
<evidence type="ECO:0000313" key="3">
    <source>
        <dbReference type="Proteomes" id="UP000199119"/>
    </source>
</evidence>
<dbReference type="GO" id="GO:0005829">
    <property type="term" value="C:cytosol"/>
    <property type="evidence" value="ECO:0007669"/>
    <property type="project" value="TreeGrafter"/>
</dbReference>
<dbReference type="SUPFAM" id="SSF53328">
    <property type="entry name" value="Formyltransferase"/>
    <property type="match status" value="1"/>
</dbReference>
<dbReference type="InterPro" id="IPR036477">
    <property type="entry name" value="Formyl_transf_N_sf"/>
</dbReference>
<evidence type="ECO:0000259" key="1">
    <source>
        <dbReference type="Pfam" id="PF00551"/>
    </source>
</evidence>
<protein>
    <submittedName>
        <fullName evidence="2">Methionyl-tRNA formyltransferase</fullName>
    </submittedName>
</protein>
<dbReference type="InterPro" id="IPR002376">
    <property type="entry name" value="Formyl_transf_N"/>
</dbReference>
<dbReference type="AlphaFoldDB" id="A0A1I2F0N4"/>
<dbReference type="PANTHER" id="PTHR11138:SF5">
    <property type="entry name" value="METHIONYL-TRNA FORMYLTRANSFERASE, MITOCHONDRIAL"/>
    <property type="match status" value="1"/>
</dbReference>
<dbReference type="Proteomes" id="UP000199119">
    <property type="component" value="Unassembled WGS sequence"/>
</dbReference>
<name>A0A1I2F0N4_9BURK</name>
<proteinExistence type="predicted"/>
<accession>A0A1I2F0N4</accession>
<reference evidence="3" key="1">
    <citation type="submission" date="2016-10" db="EMBL/GenBank/DDBJ databases">
        <authorList>
            <person name="Varghese N."/>
            <person name="Submissions S."/>
        </authorList>
    </citation>
    <scope>NUCLEOTIDE SEQUENCE [LARGE SCALE GENOMIC DNA]</scope>
    <source>
        <strain evidence="3">DSM 27981</strain>
    </source>
</reference>
<dbReference type="Pfam" id="PF00551">
    <property type="entry name" value="Formyl_trans_N"/>
    <property type="match status" value="1"/>
</dbReference>
<keyword evidence="3" id="KW-1185">Reference proteome</keyword>
<gene>
    <name evidence="2" type="ORF">SAMN04489711_10947</name>
</gene>
<dbReference type="EMBL" id="FONX01000009">
    <property type="protein sequence ID" value="SFE98974.1"/>
    <property type="molecule type" value="Genomic_DNA"/>
</dbReference>
<keyword evidence="2" id="KW-0808">Transferase</keyword>
<dbReference type="STRING" id="1177982.SAMN04489711_10947"/>